<protein>
    <recommendedName>
        <fullName evidence="10">Large-conductance mechanosensitive channel</fullName>
    </recommendedName>
</protein>
<evidence type="ECO:0000256" key="3">
    <source>
        <dbReference type="ARBA" id="ARBA00022448"/>
    </source>
</evidence>
<evidence type="ECO:0000256" key="2">
    <source>
        <dbReference type="ARBA" id="ARBA00007254"/>
    </source>
</evidence>
<keyword evidence="6 10" id="KW-1133">Transmembrane helix</keyword>
<keyword evidence="4 10" id="KW-1003">Cell membrane</keyword>
<evidence type="ECO:0000313" key="12">
    <source>
        <dbReference type="Proteomes" id="UP000546970"/>
    </source>
</evidence>
<evidence type="ECO:0000256" key="4">
    <source>
        <dbReference type="ARBA" id="ARBA00022475"/>
    </source>
</evidence>
<feature type="transmembrane region" description="Helical" evidence="10">
    <location>
        <begin position="74"/>
        <end position="95"/>
    </location>
</feature>
<evidence type="ECO:0000256" key="8">
    <source>
        <dbReference type="ARBA" id="ARBA00023136"/>
    </source>
</evidence>
<dbReference type="HAMAP" id="MF_00115">
    <property type="entry name" value="MscL"/>
    <property type="match status" value="1"/>
</dbReference>
<dbReference type="InterPro" id="IPR037673">
    <property type="entry name" value="MSC/AndL"/>
</dbReference>
<evidence type="ECO:0000256" key="10">
    <source>
        <dbReference type="HAMAP-Rule" id="MF_00115"/>
    </source>
</evidence>
<keyword evidence="8 10" id="KW-0472">Membrane</keyword>
<name>A0A7X9UCC2_9ACTN</name>
<evidence type="ECO:0000256" key="5">
    <source>
        <dbReference type="ARBA" id="ARBA00022692"/>
    </source>
</evidence>
<dbReference type="InterPro" id="IPR019823">
    <property type="entry name" value="Mechanosensitive_channel_CS"/>
</dbReference>
<dbReference type="InterPro" id="IPR036019">
    <property type="entry name" value="MscL_channel"/>
</dbReference>
<dbReference type="GO" id="GO:0008381">
    <property type="term" value="F:mechanosensitive monoatomic ion channel activity"/>
    <property type="evidence" value="ECO:0007669"/>
    <property type="project" value="UniProtKB-UniRule"/>
</dbReference>
<keyword evidence="7 10" id="KW-0406">Ion transport</keyword>
<keyword evidence="12" id="KW-1185">Reference proteome</keyword>
<dbReference type="PROSITE" id="PS01327">
    <property type="entry name" value="MSCL"/>
    <property type="match status" value="1"/>
</dbReference>
<comment type="function">
    <text evidence="10">Channel that opens in response to stretch forces in the membrane lipid bilayer. May participate in the regulation of osmotic pressure changes within the cell.</text>
</comment>
<evidence type="ECO:0000256" key="6">
    <source>
        <dbReference type="ARBA" id="ARBA00022989"/>
    </source>
</evidence>
<proteinExistence type="inferred from homology"/>
<keyword evidence="9 10" id="KW-0407">Ion channel</keyword>
<reference evidence="11 12" key="1">
    <citation type="submission" date="2020-04" db="EMBL/GenBank/DDBJ databases">
        <title>Collinsella sp. KGMB02528 nov., an anaerobic actinobacterium isolated from human feces.</title>
        <authorList>
            <person name="Han K.-I."/>
            <person name="Eom M.K."/>
            <person name="Kim J.-S."/>
            <person name="Lee K.C."/>
            <person name="Suh M.K."/>
            <person name="Park S.-H."/>
            <person name="Lee J.H."/>
            <person name="Kang S.W."/>
            <person name="Park J.-E."/>
            <person name="Oh B.S."/>
            <person name="Yu S.Y."/>
            <person name="Choi S.-H."/>
            <person name="Lee D.H."/>
            <person name="Yoon H."/>
            <person name="Kim B.-Y."/>
            <person name="Lee J.H."/>
            <person name="Lee J.-S."/>
        </authorList>
    </citation>
    <scope>NUCLEOTIDE SEQUENCE [LARGE SCALE GENOMIC DNA]</scope>
    <source>
        <strain evidence="11 12">KGMB02528</strain>
    </source>
</reference>
<dbReference type="EMBL" id="JABBCP010000002">
    <property type="protein sequence ID" value="NMF55777.1"/>
    <property type="molecule type" value="Genomic_DNA"/>
</dbReference>
<comment type="caution">
    <text evidence="11">The sequence shown here is derived from an EMBL/GenBank/DDBJ whole genome shotgun (WGS) entry which is preliminary data.</text>
</comment>
<evidence type="ECO:0000256" key="9">
    <source>
        <dbReference type="ARBA" id="ARBA00023303"/>
    </source>
</evidence>
<keyword evidence="5 10" id="KW-0812">Transmembrane</keyword>
<dbReference type="Pfam" id="PF01741">
    <property type="entry name" value="MscL"/>
    <property type="match status" value="1"/>
</dbReference>
<dbReference type="Gene3D" id="1.10.1200.120">
    <property type="entry name" value="Large-conductance mechanosensitive channel, MscL, domain 1"/>
    <property type="match status" value="1"/>
</dbReference>
<dbReference type="AlphaFoldDB" id="A0A7X9UCC2"/>
<gene>
    <name evidence="10 11" type="primary">mscL</name>
    <name evidence="11" type="ORF">HF320_05490</name>
</gene>
<organism evidence="11 12">
    <name type="scientific">Collinsella acetigenes</name>
    <dbReference type="NCBI Taxonomy" id="2713419"/>
    <lineage>
        <taxon>Bacteria</taxon>
        <taxon>Bacillati</taxon>
        <taxon>Actinomycetota</taxon>
        <taxon>Coriobacteriia</taxon>
        <taxon>Coriobacteriales</taxon>
        <taxon>Coriobacteriaceae</taxon>
        <taxon>Collinsella</taxon>
    </lineage>
</organism>
<comment type="subcellular location">
    <subcellularLocation>
        <location evidence="1 10">Cell membrane</location>
        <topology evidence="1 10">Multi-pass membrane protein</topology>
    </subcellularLocation>
</comment>
<dbReference type="NCBIfam" id="TIGR00220">
    <property type="entry name" value="mscL"/>
    <property type="match status" value="1"/>
</dbReference>
<feature type="transmembrane region" description="Helical" evidence="10">
    <location>
        <begin position="21"/>
        <end position="54"/>
    </location>
</feature>
<dbReference type="PANTHER" id="PTHR30266">
    <property type="entry name" value="MECHANOSENSITIVE CHANNEL MSCL"/>
    <property type="match status" value="1"/>
</dbReference>
<comment type="similarity">
    <text evidence="2 10">Belongs to the MscL family.</text>
</comment>
<sequence length="163" mass="17351">MASGKKGILTEFQEFISRGNVMDLAVGVIIGGAFTAIVNSLVTNVISPLISFITGGSTEVPGMAVSLGGNTIDFGAFLGAVINFLITAAAVFAIVKSLNALNEMKDKAAHKVGLVKDEEKEEPPAPRLCPFCRQEIPEDATRCPYCTSKLDGYKNDQDTRHLC</sequence>
<dbReference type="GO" id="GO:0005886">
    <property type="term" value="C:plasma membrane"/>
    <property type="evidence" value="ECO:0007669"/>
    <property type="project" value="UniProtKB-SubCell"/>
</dbReference>
<evidence type="ECO:0000256" key="7">
    <source>
        <dbReference type="ARBA" id="ARBA00023065"/>
    </source>
</evidence>
<evidence type="ECO:0000256" key="1">
    <source>
        <dbReference type="ARBA" id="ARBA00004651"/>
    </source>
</evidence>
<dbReference type="PANTHER" id="PTHR30266:SF2">
    <property type="entry name" value="LARGE-CONDUCTANCE MECHANOSENSITIVE CHANNEL"/>
    <property type="match status" value="1"/>
</dbReference>
<dbReference type="PRINTS" id="PR01264">
    <property type="entry name" value="MECHCHANNEL"/>
</dbReference>
<keyword evidence="3 10" id="KW-0813">Transport</keyword>
<comment type="subunit">
    <text evidence="10">Homopentamer.</text>
</comment>
<evidence type="ECO:0000313" key="11">
    <source>
        <dbReference type="EMBL" id="NMF55777.1"/>
    </source>
</evidence>
<dbReference type="Proteomes" id="UP000546970">
    <property type="component" value="Unassembled WGS sequence"/>
</dbReference>
<dbReference type="SUPFAM" id="SSF81330">
    <property type="entry name" value="Gated mechanosensitive channel"/>
    <property type="match status" value="1"/>
</dbReference>
<dbReference type="InterPro" id="IPR001185">
    <property type="entry name" value="MS_channel"/>
</dbReference>
<accession>A0A7X9UCC2</accession>
<dbReference type="RefSeq" id="WP_169277387.1">
    <property type="nucleotide sequence ID" value="NZ_JABBCP010000002.1"/>
</dbReference>